<feature type="active site" description="Proton acceptor" evidence="1">
    <location>
        <position position="313"/>
    </location>
</feature>
<feature type="binding site" evidence="1">
    <location>
        <position position="167"/>
    </location>
    <ligand>
        <name>phosphoenolpyruvate</name>
        <dbReference type="ChEBI" id="CHEBI:58702"/>
    </ligand>
</feature>
<keyword evidence="1 3" id="KW-0808">Transferase</keyword>
<dbReference type="PROSITE" id="PS00104">
    <property type="entry name" value="EPSP_SYNTHASE_1"/>
    <property type="match status" value="1"/>
</dbReference>
<protein>
    <recommendedName>
        <fullName evidence="1">3-phosphoshikimate 1-carboxyvinyltransferase</fullName>
        <ecNumber evidence="1">2.5.1.19</ecNumber>
    </recommendedName>
    <alternativeName>
        <fullName evidence="1">5-enolpyruvylshikimate-3-phosphate synthase</fullName>
        <shortName evidence="1">EPSP synthase</shortName>
        <shortName evidence="1">EPSPS</shortName>
    </alternativeName>
</protein>
<keyword evidence="1" id="KW-0057">Aromatic amino acid biosynthesis</keyword>
<dbReference type="RefSeq" id="WP_216519111.1">
    <property type="nucleotide sequence ID" value="NZ_JAHLPM010000007.1"/>
</dbReference>
<dbReference type="PIRSF" id="PIRSF000505">
    <property type="entry name" value="EPSPS"/>
    <property type="match status" value="1"/>
</dbReference>
<feature type="binding site" evidence="1">
    <location>
        <position position="313"/>
    </location>
    <ligand>
        <name>3-phosphoshikimate</name>
        <dbReference type="ChEBI" id="CHEBI:145989"/>
    </ligand>
</feature>
<comment type="pathway">
    <text evidence="1">Metabolic intermediate biosynthesis; chorismate biosynthesis; chorismate from D-erythrose 4-phosphate and phosphoenolpyruvate: step 6/7.</text>
</comment>
<sequence length="426" mass="46977">MIIKGKKRLCGQIRVPGDKSISHRGVMIGSIAEGETIIENILLSEDTIRTIECFRQMGVNIDIEDCRVKIKGVGLNGLKDPNKVLDCGNSGTAMRLISGILVGQQFPTTLIGDDSLNKRPMDRIIVPLSKMGANIKGVDYKYPPLKILPSKTPLESIDYELPVASAQVKSSILLACLYSNGKTRIIEKNPTRDHTERMLNYFGAHIIKEKDYIYMEPKGKFIAKNIYVPGDISSAAFLIVAATIIEGSSVIIKDVGLNPTRTGIINVINDMGGSIKIENVRILNNETIGDIHASYSPLKGIEIQEEILGTLIDEIPIIAVAAAFAKGKTIIKNAEELKYKETNRIKAMVNELKNMDANIIELPDGLIIEGKEKLKPATLKSYNDHRIAMALSIAAFNTEGESIIDNHECVNISYPNFYETLFQLEH</sequence>
<dbReference type="NCBIfam" id="TIGR01356">
    <property type="entry name" value="aroA"/>
    <property type="match status" value="1"/>
</dbReference>
<accession>A0ABS6E614</accession>
<dbReference type="EC" id="2.5.1.19" evidence="1"/>
<dbReference type="PANTHER" id="PTHR21090:SF5">
    <property type="entry name" value="PENTAFUNCTIONAL AROM POLYPEPTIDE"/>
    <property type="match status" value="1"/>
</dbReference>
<feature type="binding site" evidence="1">
    <location>
        <position position="119"/>
    </location>
    <ligand>
        <name>phosphoenolpyruvate</name>
        <dbReference type="ChEBI" id="CHEBI:58702"/>
    </ligand>
</feature>
<feature type="binding site" evidence="1">
    <location>
        <position position="24"/>
    </location>
    <ligand>
        <name>3-phosphoshikimate</name>
        <dbReference type="ChEBI" id="CHEBI:145989"/>
    </ligand>
</feature>
<feature type="binding site" evidence="1">
    <location>
        <position position="386"/>
    </location>
    <ligand>
        <name>phosphoenolpyruvate</name>
        <dbReference type="ChEBI" id="CHEBI:58702"/>
    </ligand>
</feature>
<dbReference type="InterPro" id="IPR023193">
    <property type="entry name" value="EPSP_synthase_CS"/>
</dbReference>
<dbReference type="GO" id="GO:0003866">
    <property type="term" value="F:3-phosphoshikimate 1-carboxyvinyltransferase activity"/>
    <property type="evidence" value="ECO:0007669"/>
    <property type="project" value="UniProtKB-EC"/>
</dbReference>
<feature type="binding site" evidence="1">
    <location>
        <position position="167"/>
    </location>
    <ligand>
        <name>3-phosphoshikimate</name>
        <dbReference type="ChEBI" id="CHEBI:145989"/>
    </ligand>
</feature>
<comment type="caution">
    <text evidence="3">The sequence shown here is derived from an EMBL/GenBank/DDBJ whole genome shotgun (WGS) entry which is preliminary data.</text>
</comment>
<dbReference type="EMBL" id="JAHLPM010000007">
    <property type="protein sequence ID" value="MBU5438199.1"/>
    <property type="molecule type" value="Genomic_DNA"/>
</dbReference>
<keyword evidence="1" id="KW-0028">Amino-acid biosynthesis</keyword>
<dbReference type="Proteomes" id="UP000749471">
    <property type="component" value="Unassembled WGS sequence"/>
</dbReference>
<dbReference type="Pfam" id="PF00275">
    <property type="entry name" value="EPSP_synthase"/>
    <property type="match status" value="1"/>
</dbReference>
<comment type="catalytic activity">
    <reaction evidence="1">
        <text>3-phosphoshikimate + phosphoenolpyruvate = 5-O-(1-carboxyvinyl)-3-phosphoshikimate + phosphate</text>
        <dbReference type="Rhea" id="RHEA:21256"/>
        <dbReference type="ChEBI" id="CHEBI:43474"/>
        <dbReference type="ChEBI" id="CHEBI:57701"/>
        <dbReference type="ChEBI" id="CHEBI:58702"/>
        <dbReference type="ChEBI" id="CHEBI:145989"/>
        <dbReference type="EC" id="2.5.1.19"/>
    </reaction>
</comment>
<evidence type="ECO:0000313" key="3">
    <source>
        <dbReference type="EMBL" id="MBU5438199.1"/>
    </source>
</evidence>
<evidence type="ECO:0000259" key="2">
    <source>
        <dbReference type="Pfam" id="PF00275"/>
    </source>
</evidence>
<dbReference type="InterPro" id="IPR006264">
    <property type="entry name" value="EPSP_synthase"/>
</dbReference>
<feature type="binding site" evidence="1">
    <location>
        <position position="340"/>
    </location>
    <ligand>
        <name>3-phosphoshikimate</name>
        <dbReference type="ChEBI" id="CHEBI:145989"/>
    </ligand>
</feature>
<keyword evidence="4" id="KW-1185">Reference proteome</keyword>
<organism evidence="3 4">
    <name type="scientific">Tissierella simiarum</name>
    <dbReference type="NCBI Taxonomy" id="2841534"/>
    <lineage>
        <taxon>Bacteria</taxon>
        <taxon>Bacillati</taxon>
        <taxon>Bacillota</taxon>
        <taxon>Tissierellia</taxon>
        <taxon>Tissierellales</taxon>
        <taxon>Tissierellaceae</taxon>
        <taxon>Tissierella</taxon>
    </lineage>
</organism>
<feature type="binding site" evidence="1">
    <location>
        <position position="20"/>
    </location>
    <ligand>
        <name>3-phosphoshikimate</name>
        <dbReference type="ChEBI" id="CHEBI:145989"/>
    </ligand>
</feature>
<feature type="binding site" evidence="1">
    <location>
        <position position="19"/>
    </location>
    <ligand>
        <name>3-phosphoshikimate</name>
        <dbReference type="ChEBI" id="CHEBI:145989"/>
    </ligand>
</feature>
<comment type="subcellular location">
    <subcellularLocation>
        <location evidence="1">Cytoplasm</location>
    </subcellularLocation>
</comment>
<comment type="function">
    <text evidence="1">Catalyzes the transfer of the enolpyruvyl moiety of phosphoenolpyruvate (PEP) to the 5-hydroxyl of shikimate-3-phosphate (S3P) to produce enolpyruvyl shikimate-3-phosphate and inorganic phosphate.</text>
</comment>
<feature type="binding site" evidence="1">
    <location>
        <position position="165"/>
    </location>
    <ligand>
        <name>3-phosphoshikimate</name>
        <dbReference type="ChEBI" id="CHEBI:145989"/>
    </ligand>
</feature>
<comment type="subunit">
    <text evidence="1">Monomer.</text>
</comment>
<feature type="binding site" evidence="1">
    <location>
        <position position="344"/>
    </location>
    <ligand>
        <name>phosphoenolpyruvate</name>
        <dbReference type="ChEBI" id="CHEBI:58702"/>
    </ligand>
</feature>
<dbReference type="HAMAP" id="MF_00210">
    <property type="entry name" value="EPSP_synth"/>
    <property type="match status" value="1"/>
</dbReference>
<comment type="caution">
    <text evidence="1">Lacks conserved residue(s) required for the propagation of feature annotation.</text>
</comment>
<feature type="domain" description="Enolpyruvate transferase" evidence="2">
    <location>
        <begin position="4"/>
        <end position="421"/>
    </location>
</feature>
<reference evidence="3 4" key="1">
    <citation type="submission" date="2021-06" db="EMBL/GenBank/DDBJ databases">
        <authorList>
            <person name="Sun Q."/>
            <person name="Li D."/>
        </authorList>
    </citation>
    <scope>NUCLEOTIDE SEQUENCE [LARGE SCALE GENOMIC DNA]</scope>
    <source>
        <strain evidence="3 4">MSJ-40</strain>
    </source>
</reference>
<name>A0ABS6E614_9FIRM</name>
<feature type="binding site" evidence="1">
    <location>
        <position position="91"/>
    </location>
    <ligand>
        <name>phosphoenolpyruvate</name>
        <dbReference type="ChEBI" id="CHEBI:58702"/>
    </ligand>
</feature>
<evidence type="ECO:0000256" key="1">
    <source>
        <dbReference type="HAMAP-Rule" id="MF_00210"/>
    </source>
</evidence>
<dbReference type="CDD" id="cd01556">
    <property type="entry name" value="EPSP_synthase"/>
    <property type="match status" value="1"/>
</dbReference>
<dbReference type="InterPro" id="IPR001986">
    <property type="entry name" value="Enolpyruvate_Tfrase_dom"/>
</dbReference>
<keyword evidence="1" id="KW-0963">Cytoplasm</keyword>
<proteinExistence type="inferred from homology"/>
<comment type="similarity">
    <text evidence="1">Belongs to the EPSP synthase family.</text>
</comment>
<gene>
    <name evidence="1 3" type="primary">aroA</name>
    <name evidence="3" type="ORF">KQI42_09275</name>
</gene>
<evidence type="ECO:0000313" key="4">
    <source>
        <dbReference type="Proteomes" id="UP000749471"/>
    </source>
</evidence>
<feature type="binding site" evidence="1">
    <location>
        <position position="19"/>
    </location>
    <ligand>
        <name>phosphoenolpyruvate</name>
        <dbReference type="ChEBI" id="CHEBI:58702"/>
    </ligand>
</feature>
<dbReference type="PANTHER" id="PTHR21090">
    <property type="entry name" value="AROM/DEHYDROQUINATE SYNTHASE"/>
    <property type="match status" value="1"/>
</dbReference>